<protein>
    <submittedName>
        <fullName evidence="1">Uncharacterized protein</fullName>
    </submittedName>
</protein>
<evidence type="ECO:0000313" key="1">
    <source>
        <dbReference type="EMBL" id="PPR99098.1"/>
    </source>
</evidence>
<dbReference type="EMBL" id="KZ665540">
    <property type="protein sequence ID" value="PPR99098.1"/>
    <property type="molecule type" value="Genomic_DNA"/>
</dbReference>
<sequence>MKSASYKLNETCVLKVGGHKNASSLKYKPASRQRCKLVDTLIKPLGKMKFEKLHYNIGVCNMETNEECCEVAIHALANPVCIIASSYKTVSSLKDASSPYL</sequence>
<gene>
    <name evidence="1" type="ORF">GOBAR_AA21572</name>
</gene>
<dbReference type="Proteomes" id="UP000239757">
    <property type="component" value="Unassembled WGS sequence"/>
</dbReference>
<dbReference type="AlphaFoldDB" id="A0A2P5X6Z1"/>
<accession>A0A2P5X6Z1</accession>
<evidence type="ECO:0000313" key="2">
    <source>
        <dbReference type="Proteomes" id="UP000239757"/>
    </source>
</evidence>
<name>A0A2P5X6Z1_GOSBA</name>
<dbReference type="OrthoDB" id="1435454at2759"/>
<organism evidence="1 2">
    <name type="scientific">Gossypium barbadense</name>
    <name type="common">Sea Island cotton</name>
    <name type="synonym">Hibiscus barbadensis</name>
    <dbReference type="NCBI Taxonomy" id="3634"/>
    <lineage>
        <taxon>Eukaryota</taxon>
        <taxon>Viridiplantae</taxon>
        <taxon>Streptophyta</taxon>
        <taxon>Embryophyta</taxon>
        <taxon>Tracheophyta</taxon>
        <taxon>Spermatophyta</taxon>
        <taxon>Magnoliopsida</taxon>
        <taxon>eudicotyledons</taxon>
        <taxon>Gunneridae</taxon>
        <taxon>Pentapetalae</taxon>
        <taxon>rosids</taxon>
        <taxon>malvids</taxon>
        <taxon>Malvales</taxon>
        <taxon>Malvaceae</taxon>
        <taxon>Malvoideae</taxon>
        <taxon>Gossypium</taxon>
    </lineage>
</organism>
<reference evidence="1 2" key="1">
    <citation type="submission" date="2015-01" db="EMBL/GenBank/DDBJ databases">
        <title>Genome of allotetraploid Gossypium barbadense reveals genomic plasticity and fiber elongation in cotton evolution.</title>
        <authorList>
            <person name="Chen X."/>
            <person name="Liu X."/>
            <person name="Zhao B."/>
            <person name="Zheng H."/>
            <person name="Hu Y."/>
            <person name="Lu G."/>
            <person name="Yang C."/>
            <person name="Chen J."/>
            <person name="Shan C."/>
            <person name="Zhang L."/>
            <person name="Zhou Y."/>
            <person name="Wang L."/>
            <person name="Guo W."/>
            <person name="Bai Y."/>
            <person name="Ruan J."/>
            <person name="Shangguan X."/>
            <person name="Mao Y."/>
            <person name="Jiang J."/>
            <person name="Zhu Y."/>
            <person name="Lei J."/>
            <person name="Kang H."/>
            <person name="Chen S."/>
            <person name="He X."/>
            <person name="Wang R."/>
            <person name="Wang Y."/>
            <person name="Chen J."/>
            <person name="Wang L."/>
            <person name="Yu S."/>
            <person name="Wang B."/>
            <person name="Wei J."/>
            <person name="Song S."/>
            <person name="Lu X."/>
            <person name="Gao Z."/>
            <person name="Gu W."/>
            <person name="Deng X."/>
            <person name="Ma D."/>
            <person name="Wang S."/>
            <person name="Liang W."/>
            <person name="Fang L."/>
            <person name="Cai C."/>
            <person name="Zhu X."/>
            <person name="Zhou B."/>
            <person name="Zhang Y."/>
            <person name="Chen Z."/>
            <person name="Xu S."/>
            <person name="Zhu R."/>
            <person name="Wang S."/>
            <person name="Zhang T."/>
            <person name="Zhao G."/>
        </authorList>
    </citation>
    <scope>NUCLEOTIDE SEQUENCE [LARGE SCALE GENOMIC DNA]</scope>
    <source>
        <strain evidence="2">cv. Xinhai21</strain>
        <tissue evidence="1">Leaf</tissue>
    </source>
</reference>
<proteinExistence type="predicted"/>